<comment type="caution">
    <text evidence="1">The sequence shown here is derived from an EMBL/GenBank/DDBJ whole genome shotgun (WGS) entry which is preliminary data.</text>
</comment>
<gene>
    <name evidence="1" type="ORF">HNQ99_001812</name>
</gene>
<dbReference type="EMBL" id="JACHOV010000006">
    <property type="protein sequence ID" value="MBB4641503.1"/>
    <property type="molecule type" value="Genomic_DNA"/>
</dbReference>
<accession>A0A840HU98</accession>
<keyword evidence="2" id="KW-1185">Reference proteome</keyword>
<evidence type="ECO:0000313" key="1">
    <source>
        <dbReference type="EMBL" id="MBB4641503.1"/>
    </source>
</evidence>
<name>A0A840HU98_9SPHN</name>
<protein>
    <submittedName>
        <fullName evidence="1">Mg2+ and Co2+ transporter CorA</fullName>
    </submittedName>
</protein>
<dbReference type="Proteomes" id="UP000575068">
    <property type="component" value="Unassembled WGS sequence"/>
</dbReference>
<dbReference type="AlphaFoldDB" id="A0A840HU98"/>
<dbReference type="RefSeq" id="WP_184475317.1">
    <property type="nucleotide sequence ID" value="NZ_JACHOV010000006.1"/>
</dbReference>
<sequence length="65" mass="7332">MSDDRMINAIGRIERALSRLEALKAPDTETLEHLQEKYALLKSETGQVLSDLDGLILQIKEEQHG</sequence>
<reference evidence="1 2" key="1">
    <citation type="submission" date="2020-08" db="EMBL/GenBank/DDBJ databases">
        <title>Genomic Encyclopedia of Type Strains, Phase IV (KMG-IV): sequencing the most valuable type-strain genomes for metagenomic binning, comparative biology and taxonomic classification.</title>
        <authorList>
            <person name="Goeker M."/>
        </authorList>
    </citation>
    <scope>NUCLEOTIDE SEQUENCE [LARGE SCALE GENOMIC DNA]</scope>
    <source>
        <strain evidence="1 2">DSM 7465</strain>
    </source>
</reference>
<organism evidence="1 2">
    <name type="scientific">Rhizorhapis suberifaciens</name>
    <name type="common">corky root of lettuce</name>
    <dbReference type="NCBI Taxonomy" id="13656"/>
    <lineage>
        <taxon>Bacteria</taxon>
        <taxon>Pseudomonadati</taxon>
        <taxon>Pseudomonadota</taxon>
        <taxon>Alphaproteobacteria</taxon>
        <taxon>Sphingomonadales</taxon>
        <taxon>Sphingomonadaceae</taxon>
        <taxon>Rhizorhapis</taxon>
    </lineage>
</organism>
<proteinExistence type="predicted"/>
<evidence type="ECO:0000313" key="2">
    <source>
        <dbReference type="Proteomes" id="UP000575068"/>
    </source>
</evidence>